<dbReference type="EMBL" id="FOWC01000006">
    <property type="protein sequence ID" value="SFP73219.1"/>
    <property type="molecule type" value="Genomic_DNA"/>
</dbReference>
<sequence length="77" mass="8016">MRALTLSMALVEQITRRFSGSNARNGTNSGQVVSRNRTIAGYRAPQVSANSAHRSRAAASAGAVQTGLRALAIASQC</sequence>
<accession>A0A1I5SR64</accession>
<gene>
    <name evidence="1" type="ORF">SAMN05421854_106422</name>
</gene>
<evidence type="ECO:0000313" key="2">
    <source>
        <dbReference type="Proteomes" id="UP000199137"/>
    </source>
</evidence>
<proteinExistence type="predicted"/>
<organism evidence="1 2">
    <name type="scientific">Amycolatopsis rubida</name>
    <dbReference type="NCBI Taxonomy" id="112413"/>
    <lineage>
        <taxon>Bacteria</taxon>
        <taxon>Bacillati</taxon>
        <taxon>Actinomycetota</taxon>
        <taxon>Actinomycetes</taxon>
        <taxon>Pseudonocardiales</taxon>
        <taxon>Pseudonocardiaceae</taxon>
        <taxon>Amycolatopsis</taxon>
    </lineage>
</organism>
<dbReference type="AlphaFoldDB" id="A0A1I5SR64"/>
<protein>
    <submittedName>
        <fullName evidence="1">Uncharacterized protein</fullName>
    </submittedName>
</protein>
<evidence type="ECO:0000313" key="1">
    <source>
        <dbReference type="EMBL" id="SFP73219.1"/>
    </source>
</evidence>
<reference evidence="1 2" key="1">
    <citation type="submission" date="2016-10" db="EMBL/GenBank/DDBJ databases">
        <authorList>
            <person name="de Groot N.N."/>
        </authorList>
    </citation>
    <scope>NUCLEOTIDE SEQUENCE [LARGE SCALE GENOMIC DNA]</scope>
    <source>
        <strain evidence="1 2">DSM 44637</strain>
    </source>
</reference>
<dbReference type="Proteomes" id="UP000199137">
    <property type="component" value="Unassembled WGS sequence"/>
</dbReference>
<name>A0A1I5SR64_9PSEU</name>